<feature type="domain" description="HpcH/HpaI aldolase/citrate lyase" evidence="4">
    <location>
        <begin position="16"/>
        <end position="240"/>
    </location>
</feature>
<accession>A0A7W8E7L7</accession>
<name>A0A7W8E7L7_9BACT</name>
<dbReference type="InterPro" id="IPR015813">
    <property type="entry name" value="Pyrv/PenolPyrv_kinase-like_dom"/>
</dbReference>
<dbReference type="SUPFAM" id="SSF51621">
    <property type="entry name" value="Phosphoenolpyruvate/pyruvate domain"/>
    <property type="match status" value="1"/>
</dbReference>
<gene>
    <name evidence="5" type="ORF">HDF15_000778</name>
</gene>
<evidence type="ECO:0000259" key="4">
    <source>
        <dbReference type="Pfam" id="PF03328"/>
    </source>
</evidence>
<keyword evidence="3 5" id="KW-0456">Lyase</keyword>
<dbReference type="EMBL" id="JACHIO010000003">
    <property type="protein sequence ID" value="MBB5062448.1"/>
    <property type="molecule type" value="Genomic_DNA"/>
</dbReference>
<dbReference type="InterPro" id="IPR012689">
    <property type="entry name" value="HpaI"/>
</dbReference>
<evidence type="ECO:0000256" key="3">
    <source>
        <dbReference type="ARBA" id="ARBA00023239"/>
    </source>
</evidence>
<dbReference type="EC" id="4.1.2.52" evidence="5"/>
<dbReference type="GO" id="GO:0005737">
    <property type="term" value="C:cytoplasm"/>
    <property type="evidence" value="ECO:0007669"/>
    <property type="project" value="UniProtKB-ARBA"/>
</dbReference>
<dbReference type="PANTHER" id="PTHR30502:SF0">
    <property type="entry name" value="PHOSPHOENOLPYRUVATE CARBOXYLASE FAMILY PROTEIN"/>
    <property type="match status" value="1"/>
</dbReference>
<evidence type="ECO:0000256" key="2">
    <source>
        <dbReference type="ARBA" id="ARBA00022723"/>
    </source>
</evidence>
<dbReference type="FunFam" id="3.20.20.60:FF:000004">
    <property type="entry name" value="5-keto-4-deoxy-D-glucarate aldolase"/>
    <property type="match status" value="1"/>
</dbReference>
<comment type="similarity">
    <text evidence="1">Belongs to the HpcH/HpaI aldolase family.</text>
</comment>
<evidence type="ECO:0000313" key="6">
    <source>
        <dbReference type="Proteomes" id="UP000584867"/>
    </source>
</evidence>
<dbReference type="InterPro" id="IPR040442">
    <property type="entry name" value="Pyrv_kinase-like_dom_sf"/>
</dbReference>
<dbReference type="InterPro" id="IPR005000">
    <property type="entry name" value="Aldolase/citrate-lyase_domain"/>
</dbReference>
<keyword evidence="2" id="KW-0479">Metal-binding</keyword>
<organism evidence="5 6">
    <name type="scientific">Granulicella mallensis</name>
    <dbReference type="NCBI Taxonomy" id="940614"/>
    <lineage>
        <taxon>Bacteria</taxon>
        <taxon>Pseudomonadati</taxon>
        <taxon>Acidobacteriota</taxon>
        <taxon>Terriglobia</taxon>
        <taxon>Terriglobales</taxon>
        <taxon>Acidobacteriaceae</taxon>
        <taxon>Granulicella</taxon>
    </lineage>
</organism>
<sequence length="265" mass="27936">MMENVFKKALATGQTQIGLWASFADAYAIEIVASAGFDWLVIDGEHGPNDLRSVLAQLQAVAAYPTHPVVRLPIGDPVLIKQYLDIGAHTLLIPIVETGEQARQLVAATRYPPHGIRGVASGRASRWGAEAEYLARANEAVCLLIQVETLKGVENLDEILAVEGVDGVFIGPSDLAASLGHLGNLGHPDVISMIESAIARIVQSGKAAGILTADTALAQKYIQRGVTFCAVGVDTTMLAQAARALARKFKGDLPPAPVVKPGATY</sequence>
<dbReference type="Proteomes" id="UP000584867">
    <property type="component" value="Unassembled WGS sequence"/>
</dbReference>
<proteinExistence type="inferred from homology"/>
<dbReference type="GO" id="GO:0010124">
    <property type="term" value="P:phenylacetate catabolic process"/>
    <property type="evidence" value="ECO:0007669"/>
    <property type="project" value="InterPro"/>
</dbReference>
<dbReference type="InterPro" id="IPR050251">
    <property type="entry name" value="HpcH-HpaI_aldolase"/>
</dbReference>
<dbReference type="GO" id="GO:0046872">
    <property type="term" value="F:metal ion binding"/>
    <property type="evidence" value="ECO:0007669"/>
    <property type="project" value="UniProtKB-KW"/>
</dbReference>
<evidence type="ECO:0000313" key="5">
    <source>
        <dbReference type="EMBL" id="MBB5062448.1"/>
    </source>
</evidence>
<dbReference type="RefSeq" id="WP_260330816.1">
    <property type="nucleotide sequence ID" value="NZ_JACHIO010000003.1"/>
</dbReference>
<reference evidence="5 6" key="1">
    <citation type="submission" date="2020-08" db="EMBL/GenBank/DDBJ databases">
        <title>Genomic Encyclopedia of Type Strains, Phase IV (KMG-V): Genome sequencing to study the core and pangenomes of soil and plant-associated prokaryotes.</title>
        <authorList>
            <person name="Whitman W."/>
        </authorList>
    </citation>
    <scope>NUCLEOTIDE SEQUENCE [LARGE SCALE GENOMIC DNA]</scope>
    <source>
        <strain evidence="5 6">X5P3</strain>
    </source>
</reference>
<dbReference type="GO" id="GO:0016832">
    <property type="term" value="F:aldehyde-lyase activity"/>
    <property type="evidence" value="ECO:0007669"/>
    <property type="project" value="TreeGrafter"/>
</dbReference>
<dbReference type="AlphaFoldDB" id="A0A7W8E7L7"/>
<evidence type="ECO:0000256" key="1">
    <source>
        <dbReference type="ARBA" id="ARBA00005568"/>
    </source>
</evidence>
<dbReference type="Pfam" id="PF03328">
    <property type="entry name" value="HpcH_HpaI"/>
    <property type="match status" value="1"/>
</dbReference>
<dbReference type="PANTHER" id="PTHR30502">
    <property type="entry name" value="2-KETO-3-DEOXY-L-RHAMNONATE ALDOLASE"/>
    <property type="match status" value="1"/>
</dbReference>
<protein>
    <submittedName>
        <fullName evidence="5">4-hydroxy-2-oxoheptanedioate aldolase</fullName>
        <ecNumber evidence="5">4.1.2.52</ecNumber>
    </submittedName>
</protein>
<dbReference type="Gene3D" id="3.20.20.60">
    <property type="entry name" value="Phosphoenolpyruvate-binding domains"/>
    <property type="match status" value="1"/>
</dbReference>
<dbReference type="NCBIfam" id="TIGR02311">
    <property type="entry name" value="HpaI"/>
    <property type="match status" value="1"/>
</dbReference>
<comment type="caution">
    <text evidence="5">The sequence shown here is derived from an EMBL/GenBank/DDBJ whole genome shotgun (WGS) entry which is preliminary data.</text>
</comment>